<feature type="transmembrane region" description="Helical" evidence="2">
    <location>
        <begin position="96"/>
        <end position="120"/>
    </location>
</feature>
<sequence>MTVYQVPGHFCHARWQPWVLTPFWILQFTMLLSMTGIFIFRLIETSNQPLVKGKSQNDLILQHVWEATNVAFPLIAAGLTGAEVVRFFNKNITPSWMVLSHILKTFFASVVLALDVTVYVKRVKDPYVTPGLAIGCALVFITSVPAVYITVVYRRLMKHEYHHPGCQGLKKPNLSGRKEGDKAPSLSLTTPLSDSGSLEKGDDKMGAYFTTETGDDMVKKEESGPGLQRSRTKRLSLASFKSLTRTKTISSRKPPTSPAPYDVADRESTDSNQWTAPADLPLEKYTHERCTAFDEFIQRRLSSDDMDRPDGSWMGGAAGSYRPRPSNLDFFSASRRSSGYSINSSLHSPLGLPRAPLPMPTALIGSSRVTSRNSHIGVLGSVPETAEPNGETSPQQQRHFSMGRLRSMAPDPSWTPEPMRRVTISGTDARSSKYEPMKGEWPLRADSDVWVPASAFELESQPLHHNDGSP</sequence>
<dbReference type="GeneID" id="41962006"/>
<evidence type="ECO:0000256" key="1">
    <source>
        <dbReference type="SAM" id="MobiDB-lite"/>
    </source>
</evidence>
<gene>
    <name evidence="4" type="ORF">PgNI_07080</name>
</gene>
<proteinExistence type="predicted"/>
<evidence type="ECO:0000313" key="3">
    <source>
        <dbReference type="Proteomes" id="UP000515153"/>
    </source>
</evidence>
<keyword evidence="2" id="KW-0812">Transmembrane</keyword>
<dbReference type="Proteomes" id="UP000515153">
    <property type="component" value="Unplaced"/>
</dbReference>
<feature type="region of interest" description="Disordered" evidence="1">
    <location>
        <begin position="407"/>
        <end position="435"/>
    </location>
</feature>
<reference evidence="4" key="3">
    <citation type="submission" date="2025-08" db="UniProtKB">
        <authorList>
            <consortium name="RefSeq"/>
        </authorList>
    </citation>
    <scope>IDENTIFICATION</scope>
    <source>
        <strain evidence="4">NI907</strain>
    </source>
</reference>
<reference evidence="4" key="1">
    <citation type="journal article" date="2019" name="Mol. Biol. Evol.">
        <title>Blast fungal genomes show frequent chromosomal changes, gene gains and losses, and effector gene turnover.</title>
        <authorList>
            <person name="Gomez Luciano L.B."/>
            <person name="Jason Tsai I."/>
            <person name="Chuma I."/>
            <person name="Tosa Y."/>
            <person name="Chen Y.H."/>
            <person name="Li J.Y."/>
            <person name="Li M.Y."/>
            <person name="Jade Lu M.Y."/>
            <person name="Nakayashiki H."/>
            <person name="Li W.H."/>
        </authorList>
    </citation>
    <scope>NUCLEOTIDE SEQUENCE</scope>
    <source>
        <strain evidence="4">NI907</strain>
    </source>
</reference>
<feature type="transmembrane region" description="Helical" evidence="2">
    <location>
        <begin position="24"/>
        <end position="43"/>
    </location>
</feature>
<feature type="compositionally biased region" description="Low complexity" evidence="1">
    <location>
        <begin position="184"/>
        <end position="196"/>
    </location>
</feature>
<dbReference type="AlphaFoldDB" id="A0A6P8B398"/>
<keyword evidence="3" id="KW-1185">Reference proteome</keyword>
<dbReference type="RefSeq" id="XP_030981648.1">
    <property type="nucleotide sequence ID" value="XM_031127097.1"/>
</dbReference>
<keyword evidence="2" id="KW-0472">Membrane</keyword>
<reference evidence="4" key="2">
    <citation type="submission" date="2019-10" db="EMBL/GenBank/DDBJ databases">
        <authorList>
            <consortium name="NCBI Genome Project"/>
        </authorList>
    </citation>
    <scope>NUCLEOTIDE SEQUENCE</scope>
    <source>
        <strain evidence="4">NI907</strain>
    </source>
</reference>
<protein>
    <submittedName>
        <fullName evidence="4">Uncharacterized protein</fullName>
    </submittedName>
</protein>
<dbReference type="KEGG" id="pgri:PgNI_07080"/>
<evidence type="ECO:0000313" key="4">
    <source>
        <dbReference type="RefSeq" id="XP_030981648.1"/>
    </source>
</evidence>
<feature type="region of interest" description="Disordered" evidence="1">
    <location>
        <begin position="245"/>
        <end position="275"/>
    </location>
</feature>
<feature type="compositionally biased region" description="Polar residues" evidence="1">
    <location>
        <begin position="245"/>
        <end position="254"/>
    </location>
</feature>
<feature type="region of interest" description="Disordered" evidence="1">
    <location>
        <begin position="167"/>
        <end position="233"/>
    </location>
</feature>
<keyword evidence="2" id="KW-1133">Transmembrane helix</keyword>
<organism evidence="3 4">
    <name type="scientific">Pyricularia grisea</name>
    <name type="common">Crabgrass-specific blast fungus</name>
    <name type="synonym">Magnaporthe grisea</name>
    <dbReference type="NCBI Taxonomy" id="148305"/>
    <lineage>
        <taxon>Eukaryota</taxon>
        <taxon>Fungi</taxon>
        <taxon>Dikarya</taxon>
        <taxon>Ascomycota</taxon>
        <taxon>Pezizomycotina</taxon>
        <taxon>Sordariomycetes</taxon>
        <taxon>Sordariomycetidae</taxon>
        <taxon>Magnaporthales</taxon>
        <taxon>Pyriculariaceae</taxon>
        <taxon>Pyricularia</taxon>
    </lineage>
</organism>
<feature type="transmembrane region" description="Helical" evidence="2">
    <location>
        <begin position="132"/>
        <end position="153"/>
    </location>
</feature>
<name>A0A6P8B398_PYRGI</name>
<accession>A0A6P8B398</accession>
<evidence type="ECO:0000256" key="2">
    <source>
        <dbReference type="SAM" id="Phobius"/>
    </source>
</evidence>